<protein>
    <submittedName>
        <fullName evidence="3">DNA/RNA polymerase</fullName>
    </submittedName>
</protein>
<proteinExistence type="predicted"/>
<dbReference type="GeneID" id="37013324"/>
<dbReference type="Gene3D" id="3.30.70.270">
    <property type="match status" value="1"/>
</dbReference>
<keyword evidence="4" id="KW-1185">Reference proteome</keyword>
<dbReference type="Proteomes" id="UP000245942">
    <property type="component" value="Unassembled WGS sequence"/>
</dbReference>
<dbReference type="PANTHER" id="PTHR46404:SF1">
    <property type="entry name" value="DNA POLYMERASE IOTA"/>
    <property type="match status" value="1"/>
</dbReference>
<accession>A0A316UC36</accession>
<dbReference type="STRING" id="1684307.A0A316UC36"/>
<dbReference type="Pfam" id="PF00817">
    <property type="entry name" value="IMS"/>
    <property type="match status" value="1"/>
</dbReference>
<dbReference type="InterPro" id="IPR036775">
    <property type="entry name" value="DNA_pol_Y-fam_lit_finger_sf"/>
</dbReference>
<dbReference type="InterPro" id="IPR043502">
    <property type="entry name" value="DNA/RNA_pol_sf"/>
</dbReference>
<dbReference type="InterPro" id="IPR001126">
    <property type="entry name" value="UmuC"/>
</dbReference>
<dbReference type="InterPro" id="IPR043128">
    <property type="entry name" value="Rev_trsase/Diguanyl_cyclase"/>
</dbReference>
<dbReference type="PROSITE" id="PS50173">
    <property type="entry name" value="UMUC"/>
    <property type="match status" value="1"/>
</dbReference>
<dbReference type="SUPFAM" id="SSF56672">
    <property type="entry name" value="DNA/RNA polymerases"/>
    <property type="match status" value="1"/>
</dbReference>
<dbReference type="GO" id="GO:0070987">
    <property type="term" value="P:error-free translesion synthesis"/>
    <property type="evidence" value="ECO:0007669"/>
    <property type="project" value="UniProtKB-ARBA"/>
</dbReference>
<dbReference type="RefSeq" id="XP_025349916.1">
    <property type="nucleotide sequence ID" value="XM_025491590.1"/>
</dbReference>
<evidence type="ECO:0000313" key="3">
    <source>
        <dbReference type="EMBL" id="PWN22756.1"/>
    </source>
</evidence>
<dbReference type="GO" id="GO:0006281">
    <property type="term" value="P:DNA repair"/>
    <property type="evidence" value="ECO:0007669"/>
    <property type="project" value="InterPro"/>
</dbReference>
<dbReference type="PANTHER" id="PTHR46404">
    <property type="entry name" value="DNA POLYMERASE IOTA"/>
    <property type="match status" value="1"/>
</dbReference>
<dbReference type="GO" id="GO:0003887">
    <property type="term" value="F:DNA-directed DNA polymerase activity"/>
    <property type="evidence" value="ECO:0007669"/>
    <property type="project" value="TreeGrafter"/>
</dbReference>
<dbReference type="Gene3D" id="3.30.1490.100">
    <property type="entry name" value="DNA polymerase, Y-family, little finger domain"/>
    <property type="match status" value="1"/>
</dbReference>
<organism evidence="3 4">
    <name type="scientific">Pseudomicrostroma glucosiphilum</name>
    <dbReference type="NCBI Taxonomy" id="1684307"/>
    <lineage>
        <taxon>Eukaryota</taxon>
        <taxon>Fungi</taxon>
        <taxon>Dikarya</taxon>
        <taxon>Basidiomycota</taxon>
        <taxon>Ustilaginomycotina</taxon>
        <taxon>Exobasidiomycetes</taxon>
        <taxon>Microstromatales</taxon>
        <taxon>Microstromatales incertae sedis</taxon>
        <taxon>Pseudomicrostroma</taxon>
    </lineage>
</organism>
<reference evidence="3 4" key="1">
    <citation type="journal article" date="2018" name="Mol. Biol. Evol.">
        <title>Broad Genomic Sampling Reveals a Smut Pathogenic Ancestry of the Fungal Clade Ustilaginomycotina.</title>
        <authorList>
            <person name="Kijpornyongpan T."/>
            <person name="Mondo S.J."/>
            <person name="Barry K."/>
            <person name="Sandor L."/>
            <person name="Lee J."/>
            <person name="Lipzen A."/>
            <person name="Pangilinan J."/>
            <person name="LaButti K."/>
            <person name="Hainaut M."/>
            <person name="Henrissat B."/>
            <person name="Grigoriev I.V."/>
            <person name="Spatafora J.W."/>
            <person name="Aime M.C."/>
        </authorList>
    </citation>
    <scope>NUCLEOTIDE SEQUENCE [LARGE SCALE GENOMIC DNA]</scope>
    <source>
        <strain evidence="3 4">MCA 4718</strain>
    </source>
</reference>
<feature type="region of interest" description="Disordered" evidence="1">
    <location>
        <begin position="520"/>
        <end position="540"/>
    </location>
</feature>
<dbReference type="OrthoDB" id="1747274at2759"/>
<dbReference type="Gene3D" id="1.10.150.20">
    <property type="entry name" value="5' to 3' exonuclease, C-terminal subdomain"/>
    <property type="match status" value="1"/>
</dbReference>
<dbReference type="EMBL" id="KZ819322">
    <property type="protein sequence ID" value="PWN22756.1"/>
    <property type="molecule type" value="Genomic_DNA"/>
</dbReference>
<evidence type="ECO:0000313" key="4">
    <source>
        <dbReference type="Proteomes" id="UP000245942"/>
    </source>
</evidence>
<evidence type="ECO:0000259" key="2">
    <source>
        <dbReference type="PROSITE" id="PS50173"/>
    </source>
</evidence>
<dbReference type="GO" id="GO:0003684">
    <property type="term" value="F:damaged DNA binding"/>
    <property type="evidence" value="ECO:0007669"/>
    <property type="project" value="InterPro"/>
</dbReference>
<name>A0A316UC36_9BASI</name>
<dbReference type="AlphaFoldDB" id="A0A316UC36"/>
<gene>
    <name evidence="3" type="ORF">BCV69DRAFT_280365</name>
</gene>
<evidence type="ECO:0000256" key="1">
    <source>
        <dbReference type="SAM" id="MobiDB-lite"/>
    </source>
</evidence>
<feature type="domain" description="UmuC" evidence="2">
    <location>
        <begin position="67"/>
        <end position="130"/>
    </location>
</feature>
<sequence>MQQQSAASSAPVSPFFRLDKDDPTIGIAYDPTLPPGHVLPILTSSEVSEEVAIARRRLLLASHLASHLRSCILHEIGLTASAGIASNKLLAKLMCAKHKPAEQTVFLPANQTEVQQYLDTYEVRALNGFGGAIVNKLRGCLGGEQLGHSGTEWINGGLGLDPQTALVEARDRDPPVPLTVSLSRKAFTAQSLVELFGQRLGPRLWGLLHGIDHDEVIPAPLYPHQISIEDTFRGLRGQAQHEQLHVLSSSLLRRLEVELVEDEGDLSQPLTLRNEPVTLPSEEGREQPLDLKGMCVRSYVEEDSLSQEVASRRTWRRYPLSVRLSIRQGWENRTSKQTRMPVEVFDLSLSRSQRATALAATLEGLRRSMIATHGDRGEGINLINIAALDLVKQKPAASIGALFANGNGKGKGKEVVIDEEFLRSLPPEIRKEVMDQYGHVPTDITAASADEKYSGVGDVIEPNDEDVHNGGEEEEELICDKCGAVQEAWLQHDHLIWPVFGLPPCFAQLMDKNLWSGSTWADDQREREKASVLPPSQERH</sequence>